<keyword evidence="14" id="KW-1185">Reference proteome</keyword>
<dbReference type="SUPFAM" id="SSF53756">
    <property type="entry name" value="UDP-Glycosyltransferase/glycogen phosphorylase"/>
    <property type="match status" value="1"/>
</dbReference>
<reference evidence="13 14" key="1">
    <citation type="submission" date="2015-05" db="EMBL/GenBank/DDBJ databases">
        <title>Comparison of genome.</title>
        <authorList>
            <person name="Zheng Z."/>
            <person name="Sun M."/>
        </authorList>
    </citation>
    <scope>NUCLEOTIDE SEQUENCE [LARGE SCALE GENOMIC DNA]</scope>
    <source>
        <strain evidence="13 14">G25-74</strain>
    </source>
</reference>
<dbReference type="GO" id="GO:0005886">
    <property type="term" value="C:plasma membrane"/>
    <property type="evidence" value="ECO:0007669"/>
    <property type="project" value="UniProtKB-SubCell"/>
</dbReference>
<proteinExistence type="inferred from homology"/>
<dbReference type="InterPro" id="IPR004276">
    <property type="entry name" value="GlycoTrans_28_N"/>
</dbReference>
<dbReference type="PATRIC" id="fig|217031.6.peg.4818"/>
<dbReference type="CDD" id="cd03785">
    <property type="entry name" value="GT28_MurG"/>
    <property type="match status" value="1"/>
</dbReference>
<keyword evidence="8 10" id="KW-0131">Cell cycle</keyword>
<evidence type="ECO:0000259" key="12">
    <source>
        <dbReference type="Pfam" id="PF04101"/>
    </source>
</evidence>
<dbReference type="GO" id="GO:0051301">
    <property type="term" value="P:cell division"/>
    <property type="evidence" value="ECO:0007669"/>
    <property type="project" value="UniProtKB-KW"/>
</dbReference>
<evidence type="ECO:0000256" key="2">
    <source>
        <dbReference type="ARBA" id="ARBA00022618"/>
    </source>
</evidence>
<sequence>MKIVVTGGGTGGHIYPALALIRTIKQQYPETEFIYIGTKNGLEADIVPRENIPFESIHITGFRRSLSFENVKTIFRFLKGVKDSKNIFKKVKPDIVIGTGGYVCGPVVYAAAKKKIPTIIHEQNSVPGLTNKFLSRYVDKVAVCFEEVKEFFPKNKVILTGNPRASEVMGERKPGVLKSLGLKEGIPTVLITGGSRGARPINDAVIKSLSGLSKRSYQVIYVTGQVHYDNVMEEAKLVGTLSNISIVPFIHEMQKVLSSVDVVVGRAGATSLAEITALGIPSILIPSPYVTNNHQEKNAETLVEHGAALMLLEKELSSKQFLDCLDSIMLNDEKRKTMGDCSRKLGMRDASNRLSDLMFQLVK</sequence>
<comment type="caution">
    <text evidence="10">Lacks conserved residue(s) required for the propagation of feature annotation.</text>
</comment>
<keyword evidence="4 10" id="KW-0808">Transferase</keyword>
<dbReference type="HAMAP" id="MF_00033">
    <property type="entry name" value="MurG"/>
    <property type="match status" value="1"/>
</dbReference>
<dbReference type="EMBL" id="LDJR01000062">
    <property type="protein sequence ID" value="OAK67062.1"/>
    <property type="molecule type" value="Genomic_DNA"/>
</dbReference>
<evidence type="ECO:0000256" key="5">
    <source>
        <dbReference type="ARBA" id="ARBA00022960"/>
    </source>
</evidence>
<evidence type="ECO:0000313" key="14">
    <source>
        <dbReference type="Proteomes" id="UP000077881"/>
    </source>
</evidence>
<feature type="domain" description="Glycosyltransferase family 28 N-terminal" evidence="11">
    <location>
        <begin position="3"/>
        <end position="142"/>
    </location>
</feature>
<comment type="pathway">
    <text evidence="10">Cell wall biogenesis; peptidoglycan biosynthesis.</text>
</comment>
<evidence type="ECO:0000256" key="8">
    <source>
        <dbReference type="ARBA" id="ARBA00023306"/>
    </source>
</evidence>
<keyword evidence="1 10" id="KW-1003">Cell membrane</keyword>
<comment type="subcellular location">
    <subcellularLocation>
        <location evidence="10">Cell membrane</location>
        <topology evidence="10">Peripheral membrane protein</topology>
        <orientation evidence="10">Cytoplasmic side</orientation>
    </subcellularLocation>
</comment>
<dbReference type="InterPro" id="IPR006009">
    <property type="entry name" value="GlcNAc_MurG"/>
</dbReference>
<dbReference type="PANTHER" id="PTHR21015">
    <property type="entry name" value="UDP-N-ACETYLGLUCOSAMINE--N-ACETYLMURAMYL-(PENTAPEPTIDE) PYROPHOSPHORYL-UNDECAPRENOL N-ACETYLGLUCOSAMINE TRANSFERASE 1"/>
    <property type="match status" value="1"/>
</dbReference>
<dbReference type="GO" id="GO:0051991">
    <property type="term" value="F:UDP-N-acetyl-D-glucosamine:N-acetylmuramoyl-L-alanyl-D-glutamyl-meso-2,6-diaminopimelyl-D-alanyl-D-alanine-diphosphoundecaprenol 4-beta-N-acetylglucosaminlytransferase activity"/>
    <property type="evidence" value="ECO:0007669"/>
    <property type="project" value="RHEA"/>
</dbReference>
<dbReference type="Proteomes" id="UP000077881">
    <property type="component" value="Unassembled WGS sequence"/>
</dbReference>
<evidence type="ECO:0000256" key="4">
    <source>
        <dbReference type="ARBA" id="ARBA00022679"/>
    </source>
</evidence>
<dbReference type="GO" id="GO:0008360">
    <property type="term" value="P:regulation of cell shape"/>
    <property type="evidence" value="ECO:0007669"/>
    <property type="project" value="UniProtKB-KW"/>
</dbReference>
<evidence type="ECO:0000256" key="1">
    <source>
        <dbReference type="ARBA" id="ARBA00022475"/>
    </source>
</evidence>
<dbReference type="OrthoDB" id="9808936at2"/>
<comment type="similarity">
    <text evidence="10">Belongs to the glycosyltransferase 28 family. MurG subfamily.</text>
</comment>
<gene>
    <name evidence="10" type="primary">murG</name>
    <name evidence="13" type="ORF">ABB05_22150</name>
</gene>
<keyword evidence="7 10" id="KW-0472">Membrane</keyword>
<evidence type="ECO:0000256" key="3">
    <source>
        <dbReference type="ARBA" id="ARBA00022676"/>
    </source>
</evidence>
<name>A0A177ZGM0_9BACI</name>
<keyword evidence="3 10" id="KW-0328">Glycosyltransferase</keyword>
<dbReference type="InterPro" id="IPR007235">
    <property type="entry name" value="Glyco_trans_28_C"/>
</dbReference>
<dbReference type="Pfam" id="PF04101">
    <property type="entry name" value="Glyco_tran_28_C"/>
    <property type="match status" value="1"/>
</dbReference>
<dbReference type="GO" id="GO:0050511">
    <property type="term" value="F:undecaprenyldiphospho-muramoylpentapeptide beta-N-acetylglucosaminyltransferase activity"/>
    <property type="evidence" value="ECO:0007669"/>
    <property type="project" value="UniProtKB-UniRule"/>
</dbReference>
<organism evidence="13 14">
    <name type="scientific">Lederbergia galactosidilytica</name>
    <dbReference type="NCBI Taxonomy" id="217031"/>
    <lineage>
        <taxon>Bacteria</taxon>
        <taxon>Bacillati</taxon>
        <taxon>Bacillota</taxon>
        <taxon>Bacilli</taxon>
        <taxon>Bacillales</taxon>
        <taxon>Bacillaceae</taxon>
        <taxon>Lederbergia</taxon>
    </lineage>
</organism>
<comment type="catalytic activity">
    <reaction evidence="10">
        <text>di-trans,octa-cis-undecaprenyl diphospho-N-acetyl-alpha-D-muramoyl-L-alanyl-D-glutamyl-meso-2,6-diaminopimeloyl-D-alanyl-D-alanine + UDP-N-acetyl-alpha-D-glucosamine = di-trans,octa-cis-undecaprenyl diphospho-[N-acetyl-alpha-D-glucosaminyl-(1-&gt;4)]-N-acetyl-alpha-D-muramoyl-L-alanyl-D-glutamyl-meso-2,6-diaminopimeloyl-D-alanyl-D-alanine + UDP + H(+)</text>
        <dbReference type="Rhea" id="RHEA:31227"/>
        <dbReference type="ChEBI" id="CHEBI:15378"/>
        <dbReference type="ChEBI" id="CHEBI:57705"/>
        <dbReference type="ChEBI" id="CHEBI:58223"/>
        <dbReference type="ChEBI" id="CHEBI:61387"/>
        <dbReference type="ChEBI" id="CHEBI:61388"/>
        <dbReference type="EC" id="2.4.1.227"/>
    </reaction>
</comment>
<keyword evidence="9 10" id="KW-0961">Cell wall biogenesis/degradation</keyword>
<dbReference type="PANTHER" id="PTHR21015:SF22">
    <property type="entry name" value="GLYCOSYLTRANSFERASE"/>
    <property type="match status" value="1"/>
</dbReference>
<evidence type="ECO:0000256" key="9">
    <source>
        <dbReference type="ARBA" id="ARBA00023316"/>
    </source>
</evidence>
<keyword evidence="2 10" id="KW-0132">Cell division</keyword>
<feature type="binding site" evidence="10">
    <location>
        <begin position="10"/>
        <end position="12"/>
    </location>
    <ligand>
        <name>UDP-N-acetyl-alpha-D-glucosamine</name>
        <dbReference type="ChEBI" id="CHEBI:57705"/>
    </ligand>
</feature>
<feature type="binding site" evidence="10">
    <location>
        <position position="124"/>
    </location>
    <ligand>
        <name>UDP-N-acetyl-alpha-D-glucosamine</name>
        <dbReference type="ChEBI" id="CHEBI:57705"/>
    </ligand>
</feature>
<comment type="caution">
    <text evidence="13">The sequence shown here is derived from an EMBL/GenBank/DDBJ whole genome shotgun (WGS) entry which is preliminary data.</text>
</comment>
<feature type="binding site" evidence="10">
    <location>
        <position position="295"/>
    </location>
    <ligand>
        <name>UDP-N-acetyl-alpha-D-glucosamine</name>
        <dbReference type="ChEBI" id="CHEBI:57705"/>
    </ligand>
</feature>
<dbReference type="UniPathway" id="UPA00219"/>
<accession>A0A177ZGM0</accession>
<keyword evidence="5 10" id="KW-0133">Cell shape</keyword>
<dbReference type="Pfam" id="PF03033">
    <property type="entry name" value="Glyco_transf_28"/>
    <property type="match status" value="1"/>
</dbReference>
<evidence type="ECO:0000259" key="11">
    <source>
        <dbReference type="Pfam" id="PF03033"/>
    </source>
</evidence>
<feature type="binding site" evidence="10">
    <location>
        <position position="250"/>
    </location>
    <ligand>
        <name>UDP-N-acetyl-alpha-D-glucosamine</name>
        <dbReference type="ChEBI" id="CHEBI:57705"/>
    </ligand>
</feature>
<dbReference type="STRING" id="217031.ABB05_22150"/>
<dbReference type="NCBIfam" id="TIGR01133">
    <property type="entry name" value="murG"/>
    <property type="match status" value="1"/>
</dbReference>
<dbReference type="AlphaFoldDB" id="A0A177ZGM0"/>
<dbReference type="RefSeq" id="WP_057985834.1">
    <property type="nucleotide sequence ID" value="NZ_JAGGKH010000002.1"/>
</dbReference>
<feature type="binding site" evidence="10">
    <location>
        <position position="195"/>
    </location>
    <ligand>
        <name>UDP-N-acetyl-alpha-D-glucosamine</name>
        <dbReference type="ChEBI" id="CHEBI:57705"/>
    </ligand>
</feature>
<keyword evidence="6 10" id="KW-0573">Peptidoglycan synthesis</keyword>
<dbReference type="GO" id="GO:0009252">
    <property type="term" value="P:peptidoglycan biosynthetic process"/>
    <property type="evidence" value="ECO:0007669"/>
    <property type="project" value="UniProtKB-UniRule"/>
</dbReference>
<dbReference type="Gene3D" id="3.40.50.2000">
    <property type="entry name" value="Glycogen Phosphorylase B"/>
    <property type="match status" value="2"/>
</dbReference>
<dbReference type="GO" id="GO:0071555">
    <property type="term" value="P:cell wall organization"/>
    <property type="evidence" value="ECO:0007669"/>
    <property type="project" value="UniProtKB-KW"/>
</dbReference>
<protein>
    <recommendedName>
        <fullName evidence="10">UDP-N-acetylglucosamine--N-acetylmuramyl-(pentapeptide) pyrophosphoryl-undecaprenol N-acetylglucosamine transferase</fullName>
        <ecNumber evidence="10">2.4.1.227</ecNumber>
    </recommendedName>
    <alternativeName>
        <fullName evidence="10">Undecaprenyl-PP-MurNAc-pentapeptide-UDPGlcNAc GlcNAc transferase</fullName>
    </alternativeName>
</protein>
<feature type="domain" description="Glycosyl transferase family 28 C-terminal" evidence="12">
    <location>
        <begin position="188"/>
        <end position="354"/>
    </location>
</feature>
<dbReference type="GO" id="GO:0005975">
    <property type="term" value="P:carbohydrate metabolic process"/>
    <property type="evidence" value="ECO:0007669"/>
    <property type="project" value="InterPro"/>
</dbReference>
<comment type="function">
    <text evidence="10">Cell wall formation. Catalyzes the transfer of a GlcNAc subunit on undecaprenyl-pyrophosphoryl-MurNAc-pentapeptide (lipid intermediate I) to form undecaprenyl-pyrophosphoryl-MurNAc-(pentapeptide)GlcNAc (lipid intermediate II).</text>
</comment>
<evidence type="ECO:0000256" key="6">
    <source>
        <dbReference type="ARBA" id="ARBA00022984"/>
    </source>
</evidence>
<evidence type="ECO:0000313" key="13">
    <source>
        <dbReference type="EMBL" id="OAK67062.1"/>
    </source>
</evidence>
<dbReference type="EC" id="2.4.1.227" evidence="10"/>
<evidence type="ECO:0000256" key="7">
    <source>
        <dbReference type="ARBA" id="ARBA00023136"/>
    </source>
</evidence>
<evidence type="ECO:0000256" key="10">
    <source>
        <dbReference type="HAMAP-Rule" id="MF_00033"/>
    </source>
</evidence>